<sequence>MSECLRNVLSMRDGHIERLTGRGERHEDEKFVNMRASRFQQFLSPFLRKAPVAPTCQTRWLHKTREAPPIPSPIPLIPDVETLLKVVGRGLNQHLDKFPTWDALFSLTSLQLRELGLEPPRERRYLLSWLDRYRKGAFGPGGDFKYVESGEAILKVVRDPATDKKIVVNVPADADVSSLHIAQLTKPTGYTVRGANTISGPHALPLPGGEGARVVVAEGMWEHKQGHKVDGGERRRGEVRFKKRIAARKAEREAAAGLR</sequence>
<protein>
    <recommendedName>
        <fullName evidence="4">Small ribosomal subunit protein mS41</fullName>
    </recommendedName>
</protein>
<evidence type="ECO:0000256" key="3">
    <source>
        <dbReference type="ARBA" id="ARBA00023128"/>
    </source>
</evidence>
<dbReference type="InterPro" id="IPR019083">
    <property type="entry name" value="SAM_Ribosomal_mS41"/>
</dbReference>
<dbReference type="PANTHER" id="PTHR28235:SF1">
    <property type="entry name" value="SMALL RIBOSOMAL SUBUNIT PROTEIN MS41"/>
    <property type="match status" value="1"/>
</dbReference>
<evidence type="ECO:0000256" key="4">
    <source>
        <dbReference type="ARBA" id="ARBA00035129"/>
    </source>
</evidence>
<evidence type="ECO:0000256" key="2">
    <source>
        <dbReference type="ARBA" id="ARBA00010492"/>
    </source>
</evidence>
<accession>A0A9W4WEU2</accession>
<reference evidence="6" key="1">
    <citation type="submission" date="2022-08" db="EMBL/GenBank/DDBJ databases">
        <authorList>
            <person name="Giroux E."/>
            <person name="Giroux E."/>
        </authorList>
    </citation>
    <scope>NUCLEOTIDE SEQUENCE</scope>
    <source>
        <strain evidence="6">H1091258</strain>
    </source>
</reference>
<dbReference type="SUPFAM" id="SSF47769">
    <property type="entry name" value="SAM/Pointed domain"/>
    <property type="match status" value="1"/>
</dbReference>
<dbReference type="SMART" id="SM01238">
    <property type="entry name" value="IGR"/>
    <property type="match status" value="1"/>
</dbReference>
<evidence type="ECO:0000259" key="5">
    <source>
        <dbReference type="SMART" id="SM01238"/>
    </source>
</evidence>
<comment type="similarity">
    <text evidence="2">Belongs to the mitochondrion-specific ribosomal protein mS41 family.</text>
</comment>
<dbReference type="Pfam" id="PF09597">
    <property type="entry name" value="SAM_Ribosomal_mS41"/>
    <property type="match status" value="1"/>
</dbReference>
<keyword evidence="3" id="KW-0496">Mitochondrion</keyword>
<evidence type="ECO:0000256" key="1">
    <source>
        <dbReference type="ARBA" id="ARBA00004173"/>
    </source>
</evidence>
<dbReference type="InterPro" id="IPR039603">
    <property type="entry name" value="Ribosomal_mS41"/>
</dbReference>
<dbReference type="AlphaFoldDB" id="A0A9W4WEU2"/>
<dbReference type="InterPro" id="IPR013761">
    <property type="entry name" value="SAM/pointed_sf"/>
</dbReference>
<dbReference type="EMBL" id="CAMGZC010000042">
    <property type="protein sequence ID" value="CAI0642136.1"/>
    <property type="molecule type" value="Genomic_DNA"/>
</dbReference>
<evidence type="ECO:0000313" key="7">
    <source>
        <dbReference type="Proteomes" id="UP001152533"/>
    </source>
</evidence>
<proteinExistence type="inferred from homology"/>
<dbReference type="Proteomes" id="UP001152533">
    <property type="component" value="Unassembled WGS sequence"/>
</dbReference>
<comment type="caution">
    <text evidence="6">The sequence shown here is derived from an EMBL/GenBank/DDBJ whole genome shotgun (WGS) entry which is preliminary data.</text>
</comment>
<gene>
    <name evidence="6" type="ORF">CGXH109_LOCUS11242</name>
</gene>
<dbReference type="GO" id="GO:0005739">
    <property type="term" value="C:mitochondrion"/>
    <property type="evidence" value="ECO:0007669"/>
    <property type="project" value="UniProtKB-SubCell"/>
</dbReference>
<dbReference type="PANTHER" id="PTHR28235">
    <property type="entry name" value="PROTEIN FYV4, MITOCHONDRIAL"/>
    <property type="match status" value="1"/>
</dbReference>
<feature type="domain" description="Small ribosomal subunit protein mS41 SAM" evidence="5">
    <location>
        <begin position="80"/>
        <end position="136"/>
    </location>
</feature>
<keyword evidence="7" id="KW-1185">Reference proteome</keyword>
<organism evidence="6 7">
    <name type="scientific">Colletotrichum noveboracense</name>
    <dbReference type="NCBI Taxonomy" id="2664923"/>
    <lineage>
        <taxon>Eukaryota</taxon>
        <taxon>Fungi</taxon>
        <taxon>Dikarya</taxon>
        <taxon>Ascomycota</taxon>
        <taxon>Pezizomycotina</taxon>
        <taxon>Sordariomycetes</taxon>
        <taxon>Hypocreomycetidae</taxon>
        <taxon>Glomerellales</taxon>
        <taxon>Glomerellaceae</taxon>
        <taxon>Colletotrichum</taxon>
        <taxon>Colletotrichum gloeosporioides species complex</taxon>
    </lineage>
</organism>
<name>A0A9W4WEU2_9PEZI</name>
<evidence type="ECO:0000313" key="6">
    <source>
        <dbReference type="EMBL" id="CAI0642136.1"/>
    </source>
</evidence>
<comment type="subcellular location">
    <subcellularLocation>
        <location evidence="1">Mitochondrion</location>
    </subcellularLocation>
</comment>